<keyword evidence="2" id="KW-0534">Nitrate assimilation</keyword>
<dbReference type="GO" id="GO:0042128">
    <property type="term" value="P:nitrate assimilation"/>
    <property type="evidence" value="ECO:0007669"/>
    <property type="project" value="UniProtKB-KW"/>
</dbReference>
<protein>
    <submittedName>
        <fullName evidence="4">Nitrite reductase small subunit NirD</fullName>
    </submittedName>
</protein>
<gene>
    <name evidence="4" type="primary">nirD</name>
    <name evidence="4" type="ORF">ET471_13965</name>
</gene>
<accession>A0A4P6FK51</accession>
<evidence type="ECO:0000313" key="4">
    <source>
        <dbReference type="EMBL" id="QAY70998.1"/>
    </source>
</evidence>
<dbReference type="PANTHER" id="PTHR40562">
    <property type="match status" value="1"/>
</dbReference>
<dbReference type="Proteomes" id="UP000292118">
    <property type="component" value="Chromosome"/>
</dbReference>
<dbReference type="Pfam" id="PF13806">
    <property type="entry name" value="Rieske_2"/>
    <property type="match status" value="1"/>
</dbReference>
<dbReference type="NCBIfam" id="TIGR02378">
    <property type="entry name" value="nirD_assim_sml"/>
    <property type="match status" value="1"/>
</dbReference>
<dbReference type="EMBL" id="CP035493">
    <property type="protein sequence ID" value="QAY70998.1"/>
    <property type="molecule type" value="Genomic_DNA"/>
</dbReference>
<dbReference type="AlphaFoldDB" id="A0A4P6FK51"/>
<reference evidence="4 5" key="1">
    <citation type="submission" date="2019-01" db="EMBL/GenBank/DDBJ databases">
        <title>Genome sequencing of strain FW10M-9.</title>
        <authorList>
            <person name="Heo J."/>
            <person name="Kim S.-J."/>
            <person name="Kim J.-S."/>
            <person name="Hong S.-B."/>
            <person name="Kwon S.-W."/>
        </authorList>
    </citation>
    <scope>NUCLEOTIDE SEQUENCE [LARGE SCALE GENOMIC DNA]</scope>
    <source>
        <strain evidence="4 5">FW10M-9</strain>
    </source>
</reference>
<evidence type="ECO:0000256" key="2">
    <source>
        <dbReference type="ARBA" id="ARBA00023063"/>
    </source>
</evidence>
<dbReference type="Gene3D" id="2.102.10.10">
    <property type="entry name" value="Rieske [2Fe-2S] iron-sulphur domain"/>
    <property type="match status" value="1"/>
</dbReference>
<dbReference type="InterPro" id="IPR012748">
    <property type="entry name" value="Rieske-like_NirD"/>
</dbReference>
<evidence type="ECO:0000313" key="5">
    <source>
        <dbReference type="Proteomes" id="UP000292118"/>
    </source>
</evidence>
<dbReference type="PANTHER" id="PTHR40562:SF1">
    <property type="entry name" value="NITRITE REDUCTASE (NADH) SMALL SUBUNIT"/>
    <property type="match status" value="1"/>
</dbReference>
<evidence type="ECO:0000259" key="3">
    <source>
        <dbReference type="Pfam" id="PF13806"/>
    </source>
</evidence>
<evidence type="ECO:0000256" key="1">
    <source>
        <dbReference type="ARBA" id="ARBA00023002"/>
    </source>
</evidence>
<dbReference type="CDD" id="cd03529">
    <property type="entry name" value="Rieske_NirD"/>
    <property type="match status" value="1"/>
</dbReference>
<organism evidence="4 5">
    <name type="scientific">Xylanimonas protaetiae</name>
    <dbReference type="NCBI Taxonomy" id="2509457"/>
    <lineage>
        <taxon>Bacteria</taxon>
        <taxon>Bacillati</taxon>
        <taxon>Actinomycetota</taxon>
        <taxon>Actinomycetes</taxon>
        <taxon>Micrococcales</taxon>
        <taxon>Promicromonosporaceae</taxon>
        <taxon>Xylanimonas</taxon>
    </lineage>
</organism>
<name>A0A4P6FK51_9MICO</name>
<proteinExistence type="predicted"/>
<dbReference type="InterPro" id="IPR017881">
    <property type="entry name" value="NirD"/>
</dbReference>
<dbReference type="OrthoDB" id="3213360at2"/>
<keyword evidence="5" id="KW-1185">Reference proteome</keyword>
<dbReference type="PROSITE" id="PS51300">
    <property type="entry name" value="NIRD"/>
    <property type="match status" value="1"/>
</dbReference>
<feature type="domain" description="Rieske-like [2Fe-2S]" evidence="3">
    <location>
        <begin position="15"/>
        <end position="127"/>
    </location>
</feature>
<dbReference type="GO" id="GO:0008942">
    <property type="term" value="F:nitrite reductase [NAD(P)H] activity"/>
    <property type="evidence" value="ECO:0007669"/>
    <property type="project" value="InterPro"/>
</dbReference>
<dbReference type="InterPro" id="IPR036922">
    <property type="entry name" value="Rieske_2Fe-2S_sf"/>
</dbReference>
<keyword evidence="1" id="KW-0560">Oxidoreductase</keyword>
<sequence>MSAAVSTAVPTAELAPVCPLTSLAVERGAAALVAVDGTPVQVALFRLHDDAVLAVQQADPFSGANVLARGLVGTRSGEPTVASPVYKQVFSLRTGRCLETMGYQPVAGHGPDLTTYEVAVRDGVVHVGAPHAPGHGTGHDAAGETA</sequence>
<dbReference type="KEGG" id="xya:ET471_13965"/>
<dbReference type="GO" id="GO:0051537">
    <property type="term" value="F:2 iron, 2 sulfur cluster binding"/>
    <property type="evidence" value="ECO:0007669"/>
    <property type="project" value="InterPro"/>
</dbReference>
<dbReference type="SUPFAM" id="SSF50022">
    <property type="entry name" value="ISP domain"/>
    <property type="match status" value="1"/>
</dbReference>
<dbReference type="RefSeq" id="WP_129189274.1">
    <property type="nucleotide sequence ID" value="NZ_CP035493.1"/>
</dbReference>